<dbReference type="Proteomes" id="UP000887579">
    <property type="component" value="Unplaced"/>
</dbReference>
<organism evidence="1 2">
    <name type="scientific">Panagrolaimus sp. ES5</name>
    <dbReference type="NCBI Taxonomy" id="591445"/>
    <lineage>
        <taxon>Eukaryota</taxon>
        <taxon>Metazoa</taxon>
        <taxon>Ecdysozoa</taxon>
        <taxon>Nematoda</taxon>
        <taxon>Chromadorea</taxon>
        <taxon>Rhabditida</taxon>
        <taxon>Tylenchina</taxon>
        <taxon>Panagrolaimomorpha</taxon>
        <taxon>Panagrolaimoidea</taxon>
        <taxon>Panagrolaimidae</taxon>
        <taxon>Panagrolaimus</taxon>
    </lineage>
</organism>
<reference evidence="2" key="1">
    <citation type="submission" date="2022-11" db="UniProtKB">
        <authorList>
            <consortium name="WormBaseParasite"/>
        </authorList>
    </citation>
    <scope>IDENTIFICATION</scope>
</reference>
<accession>A0AC34FLG2</accession>
<protein>
    <submittedName>
        <fullName evidence="2">Uncharacterized protein</fullName>
    </submittedName>
</protein>
<sequence length="197" mass="22927">MPLIDAAASPRCYPNKIIPAGGDVEGNSLRVTSVPNVFNWTHHNNYHFIIFNKLSFDSDVQYACFHRQQAVLFIKEKLSETIHGYCVTEICGNKRYVFVECQQRLFQNSEIDCNNVEQFIIDFNKQKMAKEKQESQSNAIESQTDNFFSFLFFTFVICIGNLLADTVKHTFFTYLQPLFENTYNKFQQRYHNAPTDG</sequence>
<evidence type="ECO:0000313" key="2">
    <source>
        <dbReference type="WBParaSite" id="ES5_v2.g17988.t1"/>
    </source>
</evidence>
<name>A0AC34FLG2_9BILA</name>
<evidence type="ECO:0000313" key="1">
    <source>
        <dbReference type="Proteomes" id="UP000887579"/>
    </source>
</evidence>
<dbReference type="WBParaSite" id="ES5_v2.g17988.t1">
    <property type="protein sequence ID" value="ES5_v2.g17988.t1"/>
    <property type="gene ID" value="ES5_v2.g17988"/>
</dbReference>
<proteinExistence type="predicted"/>